<dbReference type="PANTHER" id="PTHR41536:SF1">
    <property type="entry name" value="PKHD-TYPE HYDROXYLASE YBIX"/>
    <property type="match status" value="1"/>
</dbReference>
<evidence type="ECO:0000256" key="5">
    <source>
        <dbReference type="ARBA" id="ARBA00023002"/>
    </source>
</evidence>
<dbReference type="EMBL" id="JASGBH010000003">
    <property type="protein sequence ID" value="MDI9233465.1"/>
    <property type="molecule type" value="Genomic_DNA"/>
</dbReference>
<dbReference type="InterPro" id="IPR006620">
    <property type="entry name" value="Pro_4_hyd_alph"/>
</dbReference>
<feature type="region of interest" description="Disordered" evidence="8">
    <location>
        <begin position="23"/>
        <end position="53"/>
    </location>
</feature>
<dbReference type="SMART" id="SM00702">
    <property type="entry name" value="P4Hc"/>
    <property type="match status" value="1"/>
</dbReference>
<feature type="binding site" evidence="7">
    <location>
        <position position="98"/>
    </location>
    <ligand>
        <name>Fe cation</name>
        <dbReference type="ChEBI" id="CHEBI:24875"/>
    </ligand>
</feature>
<comment type="caution">
    <text evidence="10">The sequence shown here is derived from an EMBL/GenBank/DDBJ whole genome shotgun (WGS) entry which is preliminary data.</text>
</comment>
<protein>
    <submittedName>
        <fullName evidence="10">Fe2+-dependent dioxygenase</fullName>
    </submittedName>
</protein>
<dbReference type="Gene3D" id="2.60.120.620">
    <property type="entry name" value="q2cbj1_9rhob like domain"/>
    <property type="match status" value="1"/>
</dbReference>
<evidence type="ECO:0000256" key="2">
    <source>
        <dbReference type="ARBA" id="ARBA00022723"/>
    </source>
</evidence>
<keyword evidence="5 7" id="KW-0560">Oxidoreductase</keyword>
<accession>A0ABT6X5S3</accession>
<dbReference type="InterPro" id="IPR044862">
    <property type="entry name" value="Pro_4_hyd_alph_FE2OG_OXY"/>
</dbReference>
<evidence type="ECO:0000256" key="7">
    <source>
        <dbReference type="HAMAP-Rule" id="MF_00657"/>
    </source>
</evidence>
<dbReference type="Gene3D" id="4.10.860.20">
    <property type="entry name" value="Rabenosyn, Rab binding domain"/>
    <property type="match status" value="1"/>
</dbReference>
<feature type="domain" description="Fe2OG dioxygenase" evidence="9">
    <location>
        <begin position="79"/>
        <end position="184"/>
    </location>
</feature>
<reference evidence="10" key="1">
    <citation type="submission" date="2023-05" db="EMBL/GenBank/DDBJ databases">
        <title>Limnohabitans sp. strain HM2-2 Genome sequencing and assembly.</title>
        <authorList>
            <person name="Jung Y."/>
        </authorList>
    </citation>
    <scope>NUCLEOTIDE SEQUENCE</scope>
    <source>
        <strain evidence="10">HM2-2</strain>
    </source>
</reference>
<dbReference type="HAMAP" id="MF_00657">
    <property type="entry name" value="Hydroxyl_YbiX"/>
    <property type="match status" value="1"/>
</dbReference>
<dbReference type="Proteomes" id="UP001431902">
    <property type="component" value="Unassembled WGS sequence"/>
</dbReference>
<evidence type="ECO:0000313" key="11">
    <source>
        <dbReference type="Proteomes" id="UP001431902"/>
    </source>
</evidence>
<comment type="cofactor">
    <cofactor evidence="1 7">
        <name>L-ascorbate</name>
        <dbReference type="ChEBI" id="CHEBI:38290"/>
    </cofactor>
</comment>
<keyword evidence="3 7" id="KW-0847">Vitamin C</keyword>
<feature type="compositionally biased region" description="Polar residues" evidence="8">
    <location>
        <begin position="30"/>
        <end position="48"/>
    </location>
</feature>
<proteinExistence type="inferred from homology"/>
<keyword evidence="4 7" id="KW-0223">Dioxygenase</keyword>
<dbReference type="Pfam" id="PF18331">
    <property type="entry name" value="PKHD_C"/>
    <property type="match status" value="1"/>
</dbReference>
<dbReference type="InterPro" id="IPR041097">
    <property type="entry name" value="PKHD_C"/>
</dbReference>
<keyword evidence="2 7" id="KW-0479">Metal-binding</keyword>
<keyword evidence="11" id="KW-1185">Reference proteome</keyword>
<organism evidence="10 11">
    <name type="scientific">Limnohabitans lacus</name>
    <dbReference type="NCBI Taxonomy" id="3045173"/>
    <lineage>
        <taxon>Bacteria</taxon>
        <taxon>Pseudomonadati</taxon>
        <taxon>Pseudomonadota</taxon>
        <taxon>Betaproteobacteria</taxon>
        <taxon>Burkholderiales</taxon>
        <taxon>Comamonadaceae</taxon>
        <taxon>Limnohabitans</taxon>
    </lineage>
</organism>
<evidence type="ECO:0000256" key="4">
    <source>
        <dbReference type="ARBA" id="ARBA00022964"/>
    </source>
</evidence>
<dbReference type="PANTHER" id="PTHR41536">
    <property type="entry name" value="PKHD-TYPE HYDROXYLASE YBIX"/>
    <property type="match status" value="1"/>
</dbReference>
<dbReference type="NCBIfam" id="NF003975">
    <property type="entry name" value="PRK05467.1-4"/>
    <property type="match status" value="1"/>
</dbReference>
<gene>
    <name evidence="10" type="ORF">QLQ16_06420</name>
</gene>
<evidence type="ECO:0000256" key="3">
    <source>
        <dbReference type="ARBA" id="ARBA00022896"/>
    </source>
</evidence>
<dbReference type="RefSeq" id="WP_283223854.1">
    <property type="nucleotide sequence ID" value="NZ_JASGBH010000003.1"/>
</dbReference>
<evidence type="ECO:0000313" key="10">
    <source>
        <dbReference type="EMBL" id="MDI9233465.1"/>
    </source>
</evidence>
<feature type="binding site" evidence="7">
    <location>
        <position position="100"/>
    </location>
    <ligand>
        <name>Fe cation</name>
        <dbReference type="ChEBI" id="CHEBI:24875"/>
    </ligand>
</feature>
<feature type="binding site" evidence="7">
    <location>
        <position position="175"/>
    </location>
    <ligand>
        <name>2-oxoglutarate</name>
        <dbReference type="ChEBI" id="CHEBI:16810"/>
    </ligand>
</feature>
<dbReference type="Pfam" id="PF13640">
    <property type="entry name" value="2OG-FeII_Oxy_3"/>
    <property type="match status" value="1"/>
</dbReference>
<dbReference type="NCBIfam" id="NF003974">
    <property type="entry name" value="PRK05467.1-3"/>
    <property type="match status" value="1"/>
</dbReference>
<comment type="cofactor">
    <cofactor evidence="7">
        <name>Fe(2+)</name>
        <dbReference type="ChEBI" id="CHEBI:29033"/>
    </cofactor>
    <text evidence="7">Binds 1 Fe(2+) ion per subunit.</text>
</comment>
<evidence type="ECO:0000259" key="9">
    <source>
        <dbReference type="PROSITE" id="PS51471"/>
    </source>
</evidence>
<feature type="binding site" evidence="7">
    <location>
        <position position="165"/>
    </location>
    <ligand>
        <name>Fe cation</name>
        <dbReference type="ChEBI" id="CHEBI:24875"/>
    </ligand>
</feature>
<dbReference type="InterPro" id="IPR023550">
    <property type="entry name" value="PKHD_hydroxylase"/>
</dbReference>
<dbReference type="GO" id="GO:0051213">
    <property type="term" value="F:dioxygenase activity"/>
    <property type="evidence" value="ECO:0007669"/>
    <property type="project" value="UniProtKB-KW"/>
</dbReference>
<keyword evidence="6 7" id="KW-0408">Iron</keyword>
<evidence type="ECO:0000256" key="8">
    <source>
        <dbReference type="SAM" id="MobiDB-lite"/>
    </source>
</evidence>
<evidence type="ECO:0000256" key="6">
    <source>
        <dbReference type="ARBA" id="ARBA00023004"/>
    </source>
</evidence>
<dbReference type="PROSITE" id="PS51471">
    <property type="entry name" value="FE2OG_OXY"/>
    <property type="match status" value="1"/>
</dbReference>
<evidence type="ECO:0000256" key="1">
    <source>
        <dbReference type="ARBA" id="ARBA00001961"/>
    </source>
</evidence>
<sequence length="232" mass="25956">MLLHLPHILSSQELATARQQLGDDAPWTDGRSSAGPQALSQKNNQQLRQDSDASHRLQAMVLQALQREPMFLSAALPKRIFNPLFNRYGGQTKHYGSHIDGAVLRSANTGEWVRSDLSCTLFLSEPSDYEGGELVIEDAMNNAAAAQRLKFAAGDLVLYPSTHVHQVEPVTQGVRLASFFWIESMVRSGEQRRILFDLDMNLLKLRQQLGETEETTALTGVYHNLLRQWAST</sequence>
<dbReference type="InterPro" id="IPR005123">
    <property type="entry name" value="Oxoglu/Fe-dep_dioxygenase_dom"/>
</dbReference>
<name>A0ABT6X5S3_9BURK</name>